<evidence type="ECO:0000313" key="1">
    <source>
        <dbReference type="EMBL" id="CAB4194381.1"/>
    </source>
</evidence>
<dbReference type="EMBL" id="LR797210">
    <property type="protein sequence ID" value="CAB4194381.1"/>
    <property type="molecule type" value="Genomic_DNA"/>
</dbReference>
<gene>
    <name evidence="1" type="ORF">UFOVP1254_32</name>
</gene>
<protein>
    <submittedName>
        <fullName evidence="1">Uncharacterized protein</fullName>
    </submittedName>
</protein>
<name>A0A6J5RL61_9CAUD</name>
<sequence>MDDFGNELMLYWASDLRLLLASDQSQGAYGHSTCIGKSCFAAAMIDV</sequence>
<organism evidence="1">
    <name type="scientific">uncultured Caudovirales phage</name>
    <dbReference type="NCBI Taxonomy" id="2100421"/>
    <lineage>
        <taxon>Viruses</taxon>
        <taxon>Duplodnaviria</taxon>
        <taxon>Heunggongvirae</taxon>
        <taxon>Uroviricota</taxon>
        <taxon>Caudoviricetes</taxon>
        <taxon>Peduoviridae</taxon>
        <taxon>Maltschvirus</taxon>
        <taxon>Maltschvirus maltsch</taxon>
    </lineage>
</organism>
<accession>A0A6J5RL61</accession>
<proteinExistence type="predicted"/>
<reference evidence="1" key="1">
    <citation type="submission" date="2020-05" db="EMBL/GenBank/DDBJ databases">
        <authorList>
            <person name="Chiriac C."/>
            <person name="Salcher M."/>
            <person name="Ghai R."/>
            <person name="Kavagutti S V."/>
        </authorList>
    </citation>
    <scope>NUCLEOTIDE SEQUENCE</scope>
</reference>